<protein>
    <submittedName>
        <fullName evidence="1">N-acetyltransferase</fullName>
    </submittedName>
</protein>
<dbReference type="RefSeq" id="WP_071667267.1">
    <property type="nucleotide sequence ID" value="NZ_CABDWZ010000001.1"/>
</dbReference>
<reference evidence="1" key="1">
    <citation type="journal article" date="2018" name="Genome Biol.">
        <title>SKESA: strategic k-mer extension for scrupulous assemblies.</title>
        <authorList>
            <person name="Souvorov A."/>
            <person name="Agarwala R."/>
            <person name="Lipman D.J."/>
        </authorList>
    </citation>
    <scope>NUCLEOTIDE SEQUENCE</scope>
    <source>
        <strain evidence="1">O50</strain>
    </source>
</reference>
<dbReference type="Gene3D" id="3.40.630.30">
    <property type="match status" value="1"/>
</dbReference>
<name>A0A6D1RIQ4_CITFR</name>
<dbReference type="EMBL" id="DACSXJ010000018">
    <property type="protein sequence ID" value="HAT3898618.1"/>
    <property type="molecule type" value="Genomic_DNA"/>
</dbReference>
<organism evidence="1">
    <name type="scientific">Citrobacter freundii</name>
    <dbReference type="NCBI Taxonomy" id="546"/>
    <lineage>
        <taxon>Bacteria</taxon>
        <taxon>Pseudomonadati</taxon>
        <taxon>Pseudomonadota</taxon>
        <taxon>Gammaproteobacteria</taxon>
        <taxon>Enterobacterales</taxon>
        <taxon>Enterobacteriaceae</taxon>
        <taxon>Citrobacter</taxon>
        <taxon>Citrobacter freundii complex</taxon>
    </lineage>
</organism>
<dbReference type="AlphaFoldDB" id="A0A6D1RIQ4"/>
<dbReference type="SUPFAM" id="SSF55729">
    <property type="entry name" value="Acyl-CoA N-acyltransferases (Nat)"/>
    <property type="match status" value="1"/>
</dbReference>
<dbReference type="Proteomes" id="UP000855471">
    <property type="component" value="Unassembled WGS sequence"/>
</dbReference>
<reference evidence="1" key="2">
    <citation type="submission" date="2020-09" db="EMBL/GenBank/DDBJ databases">
        <authorList>
            <consortium name="NCBI Pathogen Detection Project"/>
        </authorList>
    </citation>
    <scope>NUCLEOTIDE SEQUENCE</scope>
    <source>
        <strain evidence="1">O50</strain>
    </source>
</reference>
<dbReference type="InterPro" id="IPR016181">
    <property type="entry name" value="Acyl_CoA_acyltransferase"/>
</dbReference>
<sequence>MTLQIRDATPADAMLLNALGYRTHFEQKALELRLYVHGDNGRAIRAYERCGFTESPYAIMKVGL</sequence>
<accession>A0A6D1RIQ4</accession>
<comment type="caution">
    <text evidence="1">The sequence shown here is derived from an EMBL/GenBank/DDBJ whole genome shotgun (WGS) entry which is preliminary data.</text>
</comment>
<evidence type="ECO:0000313" key="1">
    <source>
        <dbReference type="EMBL" id="HAT3898618.1"/>
    </source>
</evidence>
<dbReference type="GO" id="GO:0016740">
    <property type="term" value="F:transferase activity"/>
    <property type="evidence" value="ECO:0007669"/>
    <property type="project" value="UniProtKB-KW"/>
</dbReference>
<proteinExistence type="predicted"/>
<keyword evidence="1" id="KW-0808">Transferase</keyword>
<gene>
    <name evidence="1" type="ORF">I9Y29_003066</name>
</gene>